<feature type="compositionally biased region" description="Basic and acidic residues" evidence="1">
    <location>
        <begin position="1"/>
        <end position="11"/>
    </location>
</feature>
<reference evidence="2 3" key="1">
    <citation type="submission" date="2024-03" db="EMBL/GenBank/DDBJ databases">
        <authorList>
            <person name="Jo J.-H."/>
        </authorList>
    </citation>
    <scope>NUCLEOTIDE SEQUENCE [LARGE SCALE GENOMIC DNA]</scope>
    <source>
        <strain evidence="2 3">AS3R-12</strain>
    </source>
</reference>
<protein>
    <submittedName>
        <fullName evidence="2">Uncharacterized protein</fullName>
    </submittedName>
</protein>
<name>A0ABU8SCH0_9SPHN</name>
<evidence type="ECO:0000313" key="2">
    <source>
        <dbReference type="EMBL" id="MEJ6011652.1"/>
    </source>
</evidence>
<dbReference type="EMBL" id="JBBHJY010000010">
    <property type="protein sequence ID" value="MEJ6011652.1"/>
    <property type="molecule type" value="Genomic_DNA"/>
</dbReference>
<sequence>MTKFDWEKADEYVPDPGAMRGNTRDRKPLDELIQLAALEEPFARQVKEKLSQGSHVYSFEMGRLANWNALTAQIARRLAR</sequence>
<gene>
    <name evidence="2" type="ORF">WG900_17190</name>
</gene>
<organism evidence="2 3">
    <name type="scientific">Novosphingobium aquae</name>
    <dbReference type="NCBI Taxonomy" id="3133435"/>
    <lineage>
        <taxon>Bacteria</taxon>
        <taxon>Pseudomonadati</taxon>
        <taxon>Pseudomonadota</taxon>
        <taxon>Alphaproteobacteria</taxon>
        <taxon>Sphingomonadales</taxon>
        <taxon>Sphingomonadaceae</taxon>
        <taxon>Novosphingobium</taxon>
    </lineage>
</organism>
<evidence type="ECO:0000313" key="3">
    <source>
        <dbReference type="Proteomes" id="UP001379235"/>
    </source>
</evidence>
<keyword evidence="3" id="KW-1185">Reference proteome</keyword>
<dbReference type="Proteomes" id="UP001379235">
    <property type="component" value="Unassembled WGS sequence"/>
</dbReference>
<dbReference type="RefSeq" id="WP_339969104.1">
    <property type="nucleotide sequence ID" value="NZ_JBBHJY010000010.1"/>
</dbReference>
<proteinExistence type="predicted"/>
<evidence type="ECO:0000256" key="1">
    <source>
        <dbReference type="SAM" id="MobiDB-lite"/>
    </source>
</evidence>
<accession>A0ABU8SCH0</accession>
<feature type="region of interest" description="Disordered" evidence="1">
    <location>
        <begin position="1"/>
        <end position="26"/>
    </location>
</feature>
<comment type="caution">
    <text evidence="2">The sequence shown here is derived from an EMBL/GenBank/DDBJ whole genome shotgun (WGS) entry which is preliminary data.</text>
</comment>